<accession>A0A3S5CLJ9</accession>
<reference evidence="2" key="1">
    <citation type="submission" date="2018-11" db="EMBL/GenBank/DDBJ databases">
        <authorList>
            <consortium name="Pathogen Informatics"/>
        </authorList>
    </citation>
    <scope>NUCLEOTIDE SEQUENCE</scope>
</reference>
<proteinExistence type="predicted"/>
<dbReference type="Proteomes" id="UP000784294">
    <property type="component" value="Unassembled WGS sequence"/>
</dbReference>
<feature type="compositionally biased region" description="Polar residues" evidence="1">
    <location>
        <begin position="15"/>
        <end position="29"/>
    </location>
</feature>
<feature type="region of interest" description="Disordered" evidence="1">
    <location>
        <begin position="1"/>
        <end position="57"/>
    </location>
</feature>
<keyword evidence="3" id="KW-1185">Reference proteome</keyword>
<organism evidence="2 3">
    <name type="scientific">Protopolystoma xenopodis</name>
    <dbReference type="NCBI Taxonomy" id="117903"/>
    <lineage>
        <taxon>Eukaryota</taxon>
        <taxon>Metazoa</taxon>
        <taxon>Spiralia</taxon>
        <taxon>Lophotrochozoa</taxon>
        <taxon>Platyhelminthes</taxon>
        <taxon>Monogenea</taxon>
        <taxon>Polyopisthocotylea</taxon>
        <taxon>Polystomatidea</taxon>
        <taxon>Polystomatidae</taxon>
        <taxon>Protopolystoma</taxon>
    </lineage>
</organism>
<evidence type="ECO:0000256" key="1">
    <source>
        <dbReference type="SAM" id="MobiDB-lite"/>
    </source>
</evidence>
<name>A0A3S5CLJ9_9PLAT</name>
<dbReference type="EMBL" id="CAAALY010036947">
    <property type="protein sequence ID" value="VEL18424.1"/>
    <property type="molecule type" value="Genomic_DNA"/>
</dbReference>
<comment type="caution">
    <text evidence="2">The sequence shown here is derived from an EMBL/GenBank/DDBJ whole genome shotgun (WGS) entry which is preliminary data.</text>
</comment>
<evidence type="ECO:0000313" key="3">
    <source>
        <dbReference type="Proteomes" id="UP000784294"/>
    </source>
</evidence>
<feature type="compositionally biased region" description="Basic and acidic residues" evidence="1">
    <location>
        <begin position="1"/>
        <end position="13"/>
    </location>
</feature>
<sequence>MRPSSDDVHRMMDENSASFHSKQGITSRLGQPERRIKATRPQYNEIYPSSSGANEAGMPMPALKLGLSTDHVERVETDSATSESRMKSTLRLRLDSVRRCGVRSARSSETTFCLALGLAVGSGLADAETHSFAVRQSLAGRMASPDSVNSSSLLCSPTPDTCIRSTPFGCPDWSDIRFGDRSHFN</sequence>
<evidence type="ECO:0000313" key="2">
    <source>
        <dbReference type="EMBL" id="VEL18424.1"/>
    </source>
</evidence>
<dbReference type="AlphaFoldDB" id="A0A3S5CLJ9"/>
<gene>
    <name evidence="2" type="ORF">PXEA_LOCUS11864</name>
</gene>
<protein>
    <submittedName>
        <fullName evidence="2">Uncharacterized protein</fullName>
    </submittedName>
</protein>